<reference evidence="7" key="1">
    <citation type="submission" date="2016-06" db="EMBL/GenBank/DDBJ databases">
        <authorList>
            <person name="Cuomo C."/>
            <person name="Litvintseva A."/>
            <person name="Heitman J."/>
            <person name="Chen Y."/>
            <person name="Sun S."/>
            <person name="Springer D."/>
            <person name="Dromer F."/>
            <person name="Young S."/>
            <person name="Zeng Q."/>
            <person name="Chapman S."/>
            <person name="Gujja S."/>
            <person name="Saif S."/>
            <person name="Birren B."/>
        </authorList>
    </citation>
    <scope>NUCLEOTIDE SEQUENCE</scope>
    <source>
        <strain evidence="7">CBS 7841</strain>
    </source>
</reference>
<dbReference type="AlphaFoldDB" id="A0A1E3IEV7"/>
<dbReference type="SMART" id="SM00148">
    <property type="entry name" value="PLCXc"/>
    <property type="match status" value="1"/>
</dbReference>
<dbReference type="InterPro" id="IPR017946">
    <property type="entry name" value="PLC-like_Pdiesterase_TIM-brl"/>
</dbReference>
<dbReference type="InterPro" id="IPR000008">
    <property type="entry name" value="C2_dom"/>
</dbReference>
<evidence type="ECO:0000313" key="8">
    <source>
        <dbReference type="Proteomes" id="UP000094043"/>
    </source>
</evidence>
<dbReference type="InterPro" id="IPR011992">
    <property type="entry name" value="EF-hand-dom_pair"/>
</dbReference>
<dbReference type="Pfam" id="PF00388">
    <property type="entry name" value="PI-PLC-X"/>
    <property type="match status" value="1"/>
</dbReference>
<dbReference type="GO" id="GO:0004435">
    <property type="term" value="F:phosphatidylinositol-4,5-bisphosphate phospholipase C activity"/>
    <property type="evidence" value="ECO:0007669"/>
    <property type="project" value="UniProtKB-EC"/>
</dbReference>
<dbReference type="InterPro" id="IPR001192">
    <property type="entry name" value="PI-PLC_fam"/>
</dbReference>
<dbReference type="PRINTS" id="PR00390">
    <property type="entry name" value="PHPHLIPASEC"/>
</dbReference>
<keyword evidence="4 6" id="KW-0443">Lipid metabolism</keyword>
<evidence type="ECO:0000256" key="6">
    <source>
        <dbReference type="RuleBase" id="RU361133"/>
    </source>
</evidence>
<dbReference type="GO" id="GO:0048015">
    <property type="term" value="P:phosphatidylinositol-mediated signaling"/>
    <property type="evidence" value="ECO:0007669"/>
    <property type="project" value="TreeGrafter"/>
</dbReference>
<dbReference type="InterPro" id="IPR035892">
    <property type="entry name" value="C2_domain_sf"/>
</dbReference>
<dbReference type="SUPFAM" id="SSF51695">
    <property type="entry name" value="PLC-like phosphodiesterases"/>
    <property type="match status" value="1"/>
</dbReference>
<dbReference type="OrthoDB" id="269822at2759"/>
<dbReference type="SMART" id="SM00149">
    <property type="entry name" value="PLCYc"/>
    <property type="match status" value="1"/>
</dbReference>
<dbReference type="Gene3D" id="2.30.29.30">
    <property type="entry name" value="Pleckstrin-homology domain (PH domain)/Phosphotyrosine-binding domain (PTB)"/>
    <property type="match status" value="1"/>
</dbReference>
<dbReference type="SUPFAM" id="SSF50729">
    <property type="entry name" value="PH domain-like"/>
    <property type="match status" value="1"/>
</dbReference>
<dbReference type="Pfam" id="PF00387">
    <property type="entry name" value="PI-PLC-Y"/>
    <property type="match status" value="1"/>
</dbReference>
<dbReference type="PROSITE" id="PS50004">
    <property type="entry name" value="C2"/>
    <property type="match status" value="1"/>
</dbReference>
<reference evidence="7" key="3">
    <citation type="submission" date="2024-01" db="EMBL/GenBank/DDBJ databases">
        <authorList>
            <person name="Coelho M.A."/>
            <person name="David-Palma M."/>
            <person name="Shea T."/>
            <person name="Sun S."/>
            <person name="Cuomo C.A."/>
            <person name="Heitman J."/>
        </authorList>
    </citation>
    <scope>NUCLEOTIDE SEQUENCE</scope>
    <source>
        <strain evidence="7">CBS 7841</strain>
    </source>
</reference>
<keyword evidence="3 6" id="KW-0442">Lipid degradation</keyword>
<dbReference type="InterPro" id="IPR001711">
    <property type="entry name" value="PLipase_C_Pinositol-sp_Y"/>
</dbReference>
<dbReference type="InterPro" id="IPR000909">
    <property type="entry name" value="PLipase_C_PInositol-sp_X_dom"/>
</dbReference>
<evidence type="ECO:0000256" key="1">
    <source>
        <dbReference type="ARBA" id="ARBA00012368"/>
    </source>
</evidence>
<evidence type="ECO:0000256" key="3">
    <source>
        <dbReference type="ARBA" id="ARBA00022963"/>
    </source>
</evidence>
<keyword evidence="2 6" id="KW-0378">Hydrolase</keyword>
<dbReference type="EC" id="3.1.4.11" evidence="1 6"/>
<evidence type="ECO:0000256" key="2">
    <source>
        <dbReference type="ARBA" id="ARBA00022801"/>
    </source>
</evidence>
<sequence length="774" mass="87397">MSSTMITLFHAKTDPPGAEVKRSVTLNSVLSRPITKSSTFSSPATSPHLSPTISPVSFESSLAAPLPPRRRRFTIPGIWTGPKMPPLEMDITDDVSAIPFQLVMGVPMLKISSRKIKQVIIKINNGCILWSSKRDSRVPIGDIRDLRLGQPPTDMYNSNRWITVVFVRAQQLKVLHMIALTDNVYHMWVKTLKELVSITLDRQVTDIVPTDPDMLWIRQLWPPGTNMIDRQKANELCAQIGLQIKTGGSENESDMLSKDVFHELIKASQTRPDIEEIYHSLTVDGPLDQSRVETFLVDVQHIASTSVQDLFNKYQYNGLWNLQSLILFLTSTDNTPNKAQDMTYPLQCYFISSSHNTYLVGEQWRGESTVEGYIRVLLAGCRCVEMDVQTGEVEPVVYHRKTLTSSVPVRDICRAIKQYGFVSSPYPIIISAEIHCTFEQQTRLAMILRDVFGEQLVTFPLEDGFKKLPNPEELKGRVLLKAKPPKLELKSPKAEASFLPAESPTSSDSDSGLGRLARRLSIQGKTERPDAFSPQLAELLVYTHGVKYQGFSKLNEYMPSHQFSVSERTAAKIIKENKEDWIKHNFKHISRVYPRGTRLASTNFNPVDMWGAGCQIVALNWQTLDESTLLNHAMFHGTNGYILKPLALREKVDEKPETYRLSVQIISGRRTPLTTDLCVEATLNGNVSKRTRSIKGVTLNPVWGETLTFVVSTTPSLLMLNFLHLEIKNKTVHAQWMRPVSLVPNGYHHLPLYDNILSRFAFATLFVKITLEKI</sequence>
<dbReference type="KEGG" id="cdep:91089767"/>
<dbReference type="Proteomes" id="UP000094043">
    <property type="component" value="Chromosome 7"/>
</dbReference>
<evidence type="ECO:0000256" key="4">
    <source>
        <dbReference type="ARBA" id="ARBA00023098"/>
    </source>
</evidence>
<dbReference type="Pfam" id="PF00168">
    <property type="entry name" value="C2"/>
    <property type="match status" value="1"/>
</dbReference>
<protein>
    <recommendedName>
        <fullName evidence="1 6">Phosphoinositide phospholipase C</fullName>
        <ecNumber evidence="1 6">3.1.4.11</ecNumber>
    </recommendedName>
</protein>
<evidence type="ECO:0000256" key="5">
    <source>
        <dbReference type="ARBA" id="ARBA00023224"/>
    </source>
</evidence>
<dbReference type="SMART" id="SM00239">
    <property type="entry name" value="C2"/>
    <property type="match status" value="1"/>
</dbReference>
<gene>
    <name evidence="7" type="ORF">L203_105558</name>
</gene>
<proteinExistence type="predicted"/>
<dbReference type="GO" id="GO:0051209">
    <property type="term" value="P:release of sequestered calcium ion into cytosol"/>
    <property type="evidence" value="ECO:0007669"/>
    <property type="project" value="TreeGrafter"/>
</dbReference>
<evidence type="ECO:0000313" key="7">
    <source>
        <dbReference type="EMBL" id="WVN90322.1"/>
    </source>
</evidence>
<dbReference type="CDD" id="cd08598">
    <property type="entry name" value="PI-PLC1c_yeast"/>
    <property type="match status" value="1"/>
</dbReference>
<reference evidence="7" key="2">
    <citation type="journal article" date="2022" name="Elife">
        <title>Obligate sexual reproduction of a homothallic fungus closely related to the Cryptococcus pathogenic species complex.</title>
        <authorList>
            <person name="Passer A.R."/>
            <person name="Clancey S.A."/>
            <person name="Shea T."/>
            <person name="David-Palma M."/>
            <person name="Averette A.F."/>
            <person name="Boekhout T."/>
            <person name="Porcel B.M."/>
            <person name="Nowrousian M."/>
            <person name="Cuomo C.A."/>
            <person name="Sun S."/>
            <person name="Heitman J."/>
            <person name="Coelho M.A."/>
        </authorList>
    </citation>
    <scope>NUCLEOTIDE SEQUENCE</scope>
    <source>
        <strain evidence="7">CBS 7841</strain>
    </source>
</reference>
<dbReference type="Gene3D" id="3.20.20.190">
    <property type="entry name" value="Phosphatidylinositol (PI) phosphodiesterase"/>
    <property type="match status" value="1"/>
</dbReference>
<dbReference type="PANTHER" id="PTHR10336">
    <property type="entry name" value="PHOSPHOINOSITIDE-SPECIFIC PHOSPHOLIPASE C FAMILY PROTEIN"/>
    <property type="match status" value="1"/>
</dbReference>
<dbReference type="PROSITE" id="PS50007">
    <property type="entry name" value="PIPLC_X_DOMAIN"/>
    <property type="match status" value="1"/>
</dbReference>
<dbReference type="RefSeq" id="XP_066071022.1">
    <property type="nucleotide sequence ID" value="XM_066214925.1"/>
</dbReference>
<dbReference type="CDD" id="cd00275">
    <property type="entry name" value="C2_PLC_like"/>
    <property type="match status" value="1"/>
</dbReference>
<dbReference type="SUPFAM" id="SSF47473">
    <property type="entry name" value="EF-hand"/>
    <property type="match status" value="1"/>
</dbReference>
<dbReference type="GeneID" id="91089767"/>
<organism evidence="7 8">
    <name type="scientific">Cryptococcus depauperatus CBS 7841</name>
    <dbReference type="NCBI Taxonomy" id="1295531"/>
    <lineage>
        <taxon>Eukaryota</taxon>
        <taxon>Fungi</taxon>
        <taxon>Dikarya</taxon>
        <taxon>Basidiomycota</taxon>
        <taxon>Agaricomycotina</taxon>
        <taxon>Tremellomycetes</taxon>
        <taxon>Tremellales</taxon>
        <taxon>Cryptococcaceae</taxon>
        <taxon>Cryptococcus</taxon>
    </lineage>
</organism>
<comment type="catalytic activity">
    <reaction evidence="6">
        <text>a 1,2-diacyl-sn-glycero-3-phospho-(1D-myo-inositol-4,5-bisphosphate) + H2O = 1D-myo-inositol 1,4,5-trisphosphate + a 1,2-diacyl-sn-glycerol + H(+)</text>
        <dbReference type="Rhea" id="RHEA:33179"/>
        <dbReference type="ChEBI" id="CHEBI:15377"/>
        <dbReference type="ChEBI" id="CHEBI:15378"/>
        <dbReference type="ChEBI" id="CHEBI:17815"/>
        <dbReference type="ChEBI" id="CHEBI:58456"/>
        <dbReference type="ChEBI" id="CHEBI:203600"/>
        <dbReference type="EC" id="3.1.4.11"/>
    </reaction>
</comment>
<keyword evidence="5" id="KW-0807">Transducer</keyword>
<dbReference type="InterPro" id="IPR011993">
    <property type="entry name" value="PH-like_dom_sf"/>
</dbReference>
<dbReference type="EMBL" id="CP143790">
    <property type="protein sequence ID" value="WVN90322.1"/>
    <property type="molecule type" value="Genomic_DNA"/>
</dbReference>
<dbReference type="Gene3D" id="2.60.40.150">
    <property type="entry name" value="C2 domain"/>
    <property type="match status" value="1"/>
</dbReference>
<keyword evidence="8" id="KW-1185">Reference proteome</keyword>
<dbReference type="GO" id="GO:0016042">
    <property type="term" value="P:lipid catabolic process"/>
    <property type="evidence" value="ECO:0007669"/>
    <property type="project" value="UniProtKB-KW"/>
</dbReference>
<dbReference type="SUPFAM" id="SSF49562">
    <property type="entry name" value="C2 domain (Calcium/lipid-binding domain, CaLB)"/>
    <property type="match status" value="1"/>
</dbReference>
<accession>A0A1E3IEV7</accession>
<dbReference type="PANTHER" id="PTHR10336:SF36">
    <property type="entry name" value="1-PHOSPHATIDYLINOSITOL 4,5-BISPHOSPHATE PHOSPHODIESTERASE BETA-4"/>
    <property type="match status" value="1"/>
</dbReference>
<dbReference type="VEuPathDB" id="FungiDB:L203_03434"/>
<name>A0A1E3IEV7_9TREE</name>
<dbReference type="PROSITE" id="PS50008">
    <property type="entry name" value="PIPLC_Y_DOMAIN"/>
    <property type="match status" value="1"/>
</dbReference>